<dbReference type="EMBL" id="JACHGO010000007">
    <property type="protein sequence ID" value="MBB5144377.1"/>
    <property type="molecule type" value="Genomic_DNA"/>
</dbReference>
<dbReference type="RefSeq" id="WP_183721201.1">
    <property type="nucleotide sequence ID" value="NZ_JACHGO010000007.1"/>
</dbReference>
<organism evidence="1 2">
    <name type="scientific">Desulfovibrio intestinalis</name>
    <dbReference type="NCBI Taxonomy" id="58621"/>
    <lineage>
        <taxon>Bacteria</taxon>
        <taxon>Pseudomonadati</taxon>
        <taxon>Thermodesulfobacteriota</taxon>
        <taxon>Desulfovibrionia</taxon>
        <taxon>Desulfovibrionales</taxon>
        <taxon>Desulfovibrionaceae</taxon>
        <taxon>Desulfovibrio</taxon>
    </lineage>
</organism>
<evidence type="ECO:0000313" key="1">
    <source>
        <dbReference type="EMBL" id="MBB5144377.1"/>
    </source>
</evidence>
<evidence type="ECO:0000313" key="2">
    <source>
        <dbReference type="Proteomes" id="UP000539075"/>
    </source>
</evidence>
<name>A0A7W8FI03_9BACT</name>
<dbReference type="AlphaFoldDB" id="A0A7W8FI03"/>
<dbReference type="Proteomes" id="UP000539075">
    <property type="component" value="Unassembled WGS sequence"/>
</dbReference>
<keyword evidence="2" id="KW-1185">Reference proteome</keyword>
<proteinExistence type="predicted"/>
<protein>
    <submittedName>
        <fullName evidence="1">Uncharacterized protein</fullName>
    </submittedName>
</protein>
<gene>
    <name evidence="1" type="ORF">HNQ38_002488</name>
</gene>
<reference evidence="1 2" key="1">
    <citation type="submission" date="2020-08" db="EMBL/GenBank/DDBJ databases">
        <title>Genomic Encyclopedia of Type Strains, Phase IV (KMG-IV): sequencing the most valuable type-strain genomes for metagenomic binning, comparative biology and taxonomic classification.</title>
        <authorList>
            <person name="Goeker M."/>
        </authorList>
    </citation>
    <scope>NUCLEOTIDE SEQUENCE [LARGE SCALE GENOMIC DNA]</scope>
    <source>
        <strain evidence="1 2">DSM 11275</strain>
    </source>
</reference>
<comment type="caution">
    <text evidence="1">The sequence shown here is derived from an EMBL/GenBank/DDBJ whole genome shotgun (WGS) entry which is preliminary data.</text>
</comment>
<sequence>MLTLKAKMRDKNVIGEEIKNRSYGKKIQKTDFYLRKGKRFCDGTDRQINCETALHLADASLGLLFQVRRFFVTQ</sequence>
<accession>A0A7W8FI03</accession>